<evidence type="ECO:0000256" key="1">
    <source>
        <dbReference type="SAM" id="MobiDB-lite"/>
    </source>
</evidence>
<evidence type="ECO:0000313" key="2">
    <source>
        <dbReference type="EMBL" id="KAF6745686.1"/>
    </source>
</evidence>
<feature type="compositionally biased region" description="Low complexity" evidence="1">
    <location>
        <begin position="733"/>
        <end position="752"/>
    </location>
</feature>
<sequence length="766" mass="81268">MNKNQHIQPFYSSDTGYSSHSGQPQHNGYGSAMEMLPRNVNMQSMQSNIYLPTQEELMVIQAADSRLLQFARNNAYMHLEEEVTRLRAQNQLLTHQLESARSLSHSLEATVETLKSSHTVAPSSSSDSSRLPPGVPLNFQPLPAAVDMQVVTKRPEKIVFWYQQEWKDRPETFKAPPKTPQDLAFIQNEKGVYATSTYVRTMFEYACLLWGRIVFANLSPLTWGERAPMVLEYFASNMIQAFPELGLCHPPLWKANAFATAKYPDFKKHKRPALLAQYESSKHSDIAAPAVSKSSSSSSSSSSKRSRNTPAEASSSGKPMRVIEVSDSEGEGDDSQRTPAKRSKPDNHHRVSATYTDSKTRRHRARKPLNLYADPEPSTTVVSSAASTASPAAASSTPAISRVSTSLTDTQAVAATPTATASNAPASSASSSSAFDLAASDQVLPDSAHSRLSRSGSPRFVSRPVSTSPHAEQAKLPAPNQFSGPAQLVPRGRPSVLPVDIASDMDSTLTDFLEATNASGTSATSSLVVPARSSGSTLRLTFEEEMAMIDNGTAYIDADGNFWRVSGEGSESGLDKNPTAGDLDLAPTSSPCSSTDHSRPSSDPNMGDTLSAVTNPNNGSRPSESVPPPGGPAAASTVPSGLSALKKFKITIPPSKAVPPPDLAPAKKSRAPAKGKPFKTVADGCGPKNLFAIDYMTKAGGNPSATAAEIGELWSGLGEKGQEVWKAAGKAKSLASKSQKANATAAAAAANAGHPDSAEATQPSDT</sequence>
<feature type="region of interest" description="Disordered" evidence="1">
    <location>
        <begin position="1"/>
        <end position="30"/>
    </location>
</feature>
<dbReference type="EMBL" id="JACGCI010000102">
    <property type="protein sequence ID" value="KAF6745686.1"/>
    <property type="molecule type" value="Genomic_DNA"/>
</dbReference>
<organism evidence="2 3">
    <name type="scientific">Ephemerocybe angulata</name>
    <dbReference type="NCBI Taxonomy" id="980116"/>
    <lineage>
        <taxon>Eukaryota</taxon>
        <taxon>Fungi</taxon>
        <taxon>Dikarya</taxon>
        <taxon>Basidiomycota</taxon>
        <taxon>Agaricomycotina</taxon>
        <taxon>Agaricomycetes</taxon>
        <taxon>Agaricomycetidae</taxon>
        <taxon>Agaricales</taxon>
        <taxon>Agaricineae</taxon>
        <taxon>Psathyrellaceae</taxon>
        <taxon>Ephemerocybe</taxon>
    </lineage>
</organism>
<feature type="region of interest" description="Disordered" evidence="1">
    <location>
        <begin position="446"/>
        <end position="493"/>
    </location>
</feature>
<feature type="compositionally biased region" description="Low complexity" evidence="1">
    <location>
        <begin position="377"/>
        <end position="399"/>
    </location>
</feature>
<feature type="compositionally biased region" description="Polar residues" evidence="1">
    <location>
        <begin position="1"/>
        <end position="28"/>
    </location>
</feature>
<feature type="compositionally biased region" description="Polar residues" evidence="1">
    <location>
        <begin position="308"/>
        <end position="317"/>
    </location>
</feature>
<keyword evidence="3" id="KW-1185">Reference proteome</keyword>
<dbReference type="OrthoDB" id="3235325at2759"/>
<evidence type="ECO:0000313" key="3">
    <source>
        <dbReference type="Proteomes" id="UP000521943"/>
    </source>
</evidence>
<dbReference type="AlphaFoldDB" id="A0A8H6LYE4"/>
<proteinExistence type="predicted"/>
<accession>A0A8H6LYE4</accession>
<protein>
    <submittedName>
        <fullName evidence="2">Uncharacterized protein</fullName>
    </submittedName>
</protein>
<feature type="region of interest" description="Disordered" evidence="1">
    <location>
        <begin position="733"/>
        <end position="766"/>
    </location>
</feature>
<feature type="compositionally biased region" description="Basic residues" evidence="1">
    <location>
        <begin position="667"/>
        <end position="677"/>
    </location>
</feature>
<feature type="region of interest" description="Disordered" evidence="1">
    <location>
        <begin position="567"/>
        <end position="638"/>
    </location>
</feature>
<feature type="compositionally biased region" description="Low complexity" evidence="1">
    <location>
        <begin position="292"/>
        <end position="303"/>
    </location>
</feature>
<feature type="region of interest" description="Disordered" evidence="1">
    <location>
        <begin position="286"/>
        <end position="406"/>
    </location>
</feature>
<feature type="region of interest" description="Disordered" evidence="1">
    <location>
        <begin position="652"/>
        <end position="682"/>
    </location>
</feature>
<name>A0A8H6LYE4_9AGAR</name>
<dbReference type="Proteomes" id="UP000521943">
    <property type="component" value="Unassembled WGS sequence"/>
</dbReference>
<gene>
    <name evidence="2" type="ORF">DFP72DRAFT_1176107</name>
</gene>
<reference evidence="2 3" key="1">
    <citation type="submission" date="2020-07" db="EMBL/GenBank/DDBJ databases">
        <title>Comparative genomics of pyrophilous fungi reveals a link between fire events and developmental genes.</title>
        <authorList>
            <consortium name="DOE Joint Genome Institute"/>
            <person name="Steindorff A.S."/>
            <person name="Carver A."/>
            <person name="Calhoun S."/>
            <person name="Stillman K."/>
            <person name="Liu H."/>
            <person name="Lipzen A."/>
            <person name="Pangilinan J."/>
            <person name="Labutti K."/>
            <person name="Bruns T.D."/>
            <person name="Grigoriev I.V."/>
        </authorList>
    </citation>
    <scope>NUCLEOTIDE SEQUENCE [LARGE SCALE GENOMIC DNA]</scope>
    <source>
        <strain evidence="2 3">CBS 144469</strain>
    </source>
</reference>
<comment type="caution">
    <text evidence="2">The sequence shown here is derived from an EMBL/GenBank/DDBJ whole genome shotgun (WGS) entry which is preliminary data.</text>
</comment>